<name>A0AAU9X576_9CNID</name>
<keyword evidence="1" id="KW-0812">Transmembrane</keyword>
<keyword evidence="3" id="KW-1185">Reference proteome</keyword>
<feature type="transmembrane region" description="Helical" evidence="1">
    <location>
        <begin position="54"/>
        <end position="79"/>
    </location>
</feature>
<gene>
    <name evidence="2" type="ORF">PMEA_00017757</name>
</gene>
<dbReference type="AlphaFoldDB" id="A0AAU9X576"/>
<keyword evidence="1" id="KW-1133">Transmembrane helix</keyword>
<organism evidence="2 3">
    <name type="scientific">Pocillopora meandrina</name>
    <dbReference type="NCBI Taxonomy" id="46732"/>
    <lineage>
        <taxon>Eukaryota</taxon>
        <taxon>Metazoa</taxon>
        <taxon>Cnidaria</taxon>
        <taxon>Anthozoa</taxon>
        <taxon>Hexacorallia</taxon>
        <taxon>Scleractinia</taxon>
        <taxon>Astrocoeniina</taxon>
        <taxon>Pocilloporidae</taxon>
        <taxon>Pocillopora</taxon>
    </lineage>
</organism>
<protein>
    <recommendedName>
        <fullName evidence="4">G-protein coupled receptors family 1 profile domain-containing protein</fullName>
    </recommendedName>
</protein>
<dbReference type="Gene3D" id="1.20.1070.10">
    <property type="entry name" value="Rhodopsin 7-helix transmembrane proteins"/>
    <property type="match status" value="1"/>
</dbReference>
<feature type="non-terminal residue" evidence="2">
    <location>
        <position position="1"/>
    </location>
</feature>
<sequence>IGTIYRRRETFEILNFYEAPPSQSNGSYILGNPFSFQSYSIVKKLNSVHRISGYLHLFFEVSLCVILLFYLSSMLLVVLKQKSKDNILAKQSRFNQMVAEYKVKTQNSSAVKWVALVMIVFLSCYGIIMRCSLLVLTGHPCNYFHYKGTLQAINSGINPLAYACFKRDIKQECKRWLKMGLSSSSPAVNVSFTPKPTHYRVFSSG</sequence>
<dbReference type="EMBL" id="CALNXJ010000030">
    <property type="protein sequence ID" value="CAH3136148.1"/>
    <property type="molecule type" value="Genomic_DNA"/>
</dbReference>
<evidence type="ECO:0000256" key="1">
    <source>
        <dbReference type="SAM" id="Phobius"/>
    </source>
</evidence>
<evidence type="ECO:0000313" key="3">
    <source>
        <dbReference type="Proteomes" id="UP001159428"/>
    </source>
</evidence>
<accession>A0AAU9X576</accession>
<evidence type="ECO:0008006" key="4">
    <source>
        <dbReference type="Google" id="ProtNLM"/>
    </source>
</evidence>
<evidence type="ECO:0000313" key="2">
    <source>
        <dbReference type="EMBL" id="CAH3136148.1"/>
    </source>
</evidence>
<dbReference type="SUPFAM" id="SSF81321">
    <property type="entry name" value="Family A G protein-coupled receptor-like"/>
    <property type="match status" value="1"/>
</dbReference>
<comment type="caution">
    <text evidence="2">The sequence shown here is derived from an EMBL/GenBank/DDBJ whole genome shotgun (WGS) entry which is preliminary data.</text>
</comment>
<reference evidence="2 3" key="1">
    <citation type="submission" date="2022-05" db="EMBL/GenBank/DDBJ databases">
        <authorList>
            <consortium name="Genoscope - CEA"/>
            <person name="William W."/>
        </authorList>
    </citation>
    <scope>NUCLEOTIDE SEQUENCE [LARGE SCALE GENOMIC DNA]</scope>
</reference>
<feature type="transmembrane region" description="Helical" evidence="1">
    <location>
        <begin position="110"/>
        <end position="128"/>
    </location>
</feature>
<keyword evidence="1" id="KW-0472">Membrane</keyword>
<dbReference type="Proteomes" id="UP001159428">
    <property type="component" value="Unassembled WGS sequence"/>
</dbReference>
<proteinExistence type="predicted"/>